<dbReference type="GO" id="GO:0008237">
    <property type="term" value="F:metallopeptidase activity"/>
    <property type="evidence" value="ECO:0007669"/>
    <property type="project" value="TreeGrafter"/>
</dbReference>
<dbReference type="GO" id="GO:0005634">
    <property type="term" value="C:nucleus"/>
    <property type="evidence" value="ECO:0007669"/>
    <property type="project" value="TreeGrafter"/>
</dbReference>
<dbReference type="STRING" id="1137138.A0A067NTK0"/>
<dbReference type="GO" id="GO:0006281">
    <property type="term" value="P:DNA repair"/>
    <property type="evidence" value="ECO:0007669"/>
    <property type="project" value="TreeGrafter"/>
</dbReference>
<name>A0A067NTK0_PLEO1</name>
<dbReference type="FunCoup" id="A0A067NTK0">
    <property type="interactions" value="163"/>
</dbReference>
<feature type="domain" description="WLM" evidence="6">
    <location>
        <begin position="1"/>
        <end position="196"/>
    </location>
</feature>
<dbReference type="PROSITE" id="PS50199">
    <property type="entry name" value="ZF_RANBP2_2"/>
    <property type="match status" value="1"/>
</dbReference>
<feature type="domain" description="RanBP2-type" evidence="5">
    <location>
        <begin position="289"/>
        <end position="318"/>
    </location>
</feature>
<dbReference type="InParanoid" id="A0A067NTK0"/>
<gene>
    <name evidence="7" type="ORF">PLEOSDRAFT_1037384</name>
</gene>
<reference evidence="8" key="1">
    <citation type="journal article" date="2014" name="Proc. Natl. Acad. Sci. U.S.A.">
        <title>Extensive sampling of basidiomycete genomes demonstrates inadequacy of the white-rot/brown-rot paradigm for wood decay fungi.</title>
        <authorList>
            <person name="Riley R."/>
            <person name="Salamov A.A."/>
            <person name="Brown D.W."/>
            <person name="Nagy L.G."/>
            <person name="Floudas D."/>
            <person name="Held B.W."/>
            <person name="Levasseur A."/>
            <person name="Lombard V."/>
            <person name="Morin E."/>
            <person name="Otillar R."/>
            <person name="Lindquist E.A."/>
            <person name="Sun H."/>
            <person name="LaButti K.M."/>
            <person name="Schmutz J."/>
            <person name="Jabbour D."/>
            <person name="Luo H."/>
            <person name="Baker S.E."/>
            <person name="Pisabarro A.G."/>
            <person name="Walton J.D."/>
            <person name="Blanchette R.A."/>
            <person name="Henrissat B."/>
            <person name="Martin F."/>
            <person name="Cullen D."/>
            <person name="Hibbett D.S."/>
            <person name="Grigoriev I.V."/>
        </authorList>
    </citation>
    <scope>NUCLEOTIDE SEQUENCE [LARGE SCALE GENOMIC DNA]</scope>
    <source>
        <strain evidence="8">PC15</strain>
    </source>
</reference>
<evidence type="ECO:0000259" key="5">
    <source>
        <dbReference type="PROSITE" id="PS50199"/>
    </source>
</evidence>
<protein>
    <recommendedName>
        <fullName evidence="9">WLM domain-containing protein</fullName>
    </recommendedName>
</protein>
<evidence type="ECO:0000259" key="6">
    <source>
        <dbReference type="PROSITE" id="PS51397"/>
    </source>
</evidence>
<dbReference type="Pfam" id="PF08325">
    <property type="entry name" value="WLM"/>
    <property type="match status" value="1"/>
</dbReference>
<dbReference type="InterPro" id="IPR053000">
    <property type="entry name" value="WSS1-like_metalloprotease"/>
</dbReference>
<dbReference type="HOGENOM" id="CLU_023057_1_1_1"/>
<dbReference type="Pfam" id="PF00641">
    <property type="entry name" value="Zn_ribbon_RanBP"/>
    <property type="match status" value="1"/>
</dbReference>
<dbReference type="PANTHER" id="PTHR46622:SF1">
    <property type="entry name" value="DNA-DEPENDENT METALLOPROTEASE WSS1"/>
    <property type="match status" value="1"/>
</dbReference>
<sequence>MSETFIKTYTHLKDRPKADRALHMLQTTASLVKPIMRKHGWVLPVLSEFYPDDPHLVDVNGGQKILLRLRLPHDAGSFYDEEQVVLVMLHELTHNVHGPHDDKFYKFLSELEAEYEALKRSGYSGEGFFSKGHRVGTNVSHNLPPHQARAKALEAAEKRRKVSNLIGQGGRLGGVANVRNLTPRELAAQAAERRARDAKSCAYGVDADREAAKAVEESIESNAIDLTGDSDDEVVILNDPTNSTKVAAAQSDRTATATAIPNVEESDDEIEIIGEPIATLLPRSKPQPVPTEWSCPTCTLLNPMRALTCDACLTPRPINKAYGWMCHACGEYPMPHEFWTCRSCGTMKASS</sequence>
<proteinExistence type="predicted"/>
<dbReference type="SMART" id="SM00547">
    <property type="entry name" value="ZnF_RBZ"/>
    <property type="match status" value="1"/>
</dbReference>
<dbReference type="InterPro" id="IPR036443">
    <property type="entry name" value="Znf_RanBP2_sf"/>
</dbReference>
<dbReference type="EMBL" id="KL198006">
    <property type="protein sequence ID" value="KDQ31264.1"/>
    <property type="molecule type" value="Genomic_DNA"/>
</dbReference>
<evidence type="ECO:0000256" key="1">
    <source>
        <dbReference type="ARBA" id="ARBA00022723"/>
    </source>
</evidence>
<dbReference type="AlphaFoldDB" id="A0A067NTK0"/>
<keyword evidence="2 4" id="KW-0863">Zinc-finger</keyword>
<evidence type="ECO:0000256" key="3">
    <source>
        <dbReference type="ARBA" id="ARBA00022833"/>
    </source>
</evidence>
<dbReference type="PROSITE" id="PS01358">
    <property type="entry name" value="ZF_RANBP2_1"/>
    <property type="match status" value="1"/>
</dbReference>
<dbReference type="PANTHER" id="PTHR46622">
    <property type="entry name" value="DNA-DEPENDENT METALLOPROTEASE WSS1"/>
    <property type="match status" value="1"/>
</dbReference>
<evidence type="ECO:0008006" key="9">
    <source>
        <dbReference type="Google" id="ProtNLM"/>
    </source>
</evidence>
<dbReference type="VEuPathDB" id="FungiDB:PLEOSDRAFT_1037384"/>
<dbReference type="GO" id="GO:0008270">
    <property type="term" value="F:zinc ion binding"/>
    <property type="evidence" value="ECO:0007669"/>
    <property type="project" value="UniProtKB-KW"/>
</dbReference>
<dbReference type="InterPro" id="IPR013536">
    <property type="entry name" value="WLM_dom"/>
</dbReference>
<evidence type="ECO:0000256" key="2">
    <source>
        <dbReference type="ARBA" id="ARBA00022771"/>
    </source>
</evidence>
<dbReference type="InterPro" id="IPR001876">
    <property type="entry name" value="Znf_RanBP2"/>
</dbReference>
<dbReference type="Proteomes" id="UP000027073">
    <property type="component" value="Unassembled WGS sequence"/>
</dbReference>
<evidence type="ECO:0000313" key="7">
    <source>
        <dbReference type="EMBL" id="KDQ31264.1"/>
    </source>
</evidence>
<organism evidence="7 8">
    <name type="scientific">Pleurotus ostreatus (strain PC15)</name>
    <name type="common">Oyster mushroom</name>
    <dbReference type="NCBI Taxonomy" id="1137138"/>
    <lineage>
        <taxon>Eukaryota</taxon>
        <taxon>Fungi</taxon>
        <taxon>Dikarya</taxon>
        <taxon>Basidiomycota</taxon>
        <taxon>Agaricomycotina</taxon>
        <taxon>Agaricomycetes</taxon>
        <taxon>Agaricomycetidae</taxon>
        <taxon>Agaricales</taxon>
        <taxon>Pleurotineae</taxon>
        <taxon>Pleurotaceae</taxon>
        <taxon>Pleurotus</taxon>
    </lineage>
</organism>
<dbReference type="PROSITE" id="PS51397">
    <property type="entry name" value="WLM"/>
    <property type="match status" value="1"/>
</dbReference>
<keyword evidence="1" id="KW-0479">Metal-binding</keyword>
<dbReference type="SUPFAM" id="SSF90209">
    <property type="entry name" value="Ran binding protein zinc finger-like"/>
    <property type="match status" value="1"/>
</dbReference>
<dbReference type="Gene3D" id="4.10.1060.10">
    <property type="entry name" value="Zinc finger, RanBP2-type"/>
    <property type="match status" value="1"/>
</dbReference>
<keyword evidence="3" id="KW-0862">Zinc</keyword>
<evidence type="ECO:0000256" key="4">
    <source>
        <dbReference type="PROSITE-ProRule" id="PRU00322"/>
    </source>
</evidence>
<evidence type="ECO:0000313" key="8">
    <source>
        <dbReference type="Proteomes" id="UP000027073"/>
    </source>
</evidence>
<accession>A0A067NTK0</accession>
<dbReference type="OrthoDB" id="261960at2759"/>